<sequence>MNPQRLLAPLTPLYALGLALKNRRYDGYKNGQKDSATVQRLAWPVISVGNLSVGGAGKTPVVMRLVELLREEGMHADVLSRGYGRRSQGVARVPSADAAGNAEDHLAAQYGDEPVLIAATTHAPVYVGASRYEAGQLAEREAAFAHEEPGSARAVHILDDGFQHRQLARDLDIVVLHASDFHEWLLPAGRLREPLRALRRADVLVLREEDSDLDSDLAARLDALDLQQPRWLVRRSLQMPAGLPAQTPVLAFCGIARPREFFAALTAQGANLVAQAAFRDHRAFTAADLDYLLALARKHQVQAFVTTEKDAIRLTAAQRARLSRAAPVLTAPLTVQFLEESAVRAQLLAAVCRQ</sequence>
<keyword evidence="7 13" id="KW-0808">Transferase</keyword>
<evidence type="ECO:0000313" key="14">
    <source>
        <dbReference type="EMBL" id="ACO33998.1"/>
    </source>
</evidence>
<dbReference type="SUPFAM" id="SSF52540">
    <property type="entry name" value="P-loop containing nucleoside triphosphate hydrolases"/>
    <property type="match status" value="1"/>
</dbReference>
<dbReference type="GO" id="GO:0009244">
    <property type="term" value="P:lipopolysaccharide core region biosynthetic process"/>
    <property type="evidence" value="ECO:0007669"/>
    <property type="project" value="TreeGrafter"/>
</dbReference>
<evidence type="ECO:0000256" key="4">
    <source>
        <dbReference type="ARBA" id="ARBA00016436"/>
    </source>
</evidence>
<dbReference type="FunCoup" id="C1F753">
    <property type="interactions" value="205"/>
</dbReference>
<evidence type="ECO:0000256" key="12">
    <source>
        <dbReference type="ARBA" id="ARBA00029757"/>
    </source>
</evidence>
<evidence type="ECO:0000256" key="6">
    <source>
        <dbReference type="ARBA" id="ARBA00022556"/>
    </source>
</evidence>
<feature type="binding site" evidence="13">
    <location>
        <begin position="52"/>
        <end position="59"/>
    </location>
    <ligand>
        <name>ATP</name>
        <dbReference type="ChEBI" id="CHEBI:30616"/>
    </ligand>
</feature>
<evidence type="ECO:0000256" key="10">
    <source>
        <dbReference type="ARBA" id="ARBA00022840"/>
    </source>
</evidence>
<dbReference type="OrthoDB" id="9789797at2"/>
<evidence type="ECO:0000256" key="9">
    <source>
        <dbReference type="ARBA" id="ARBA00022777"/>
    </source>
</evidence>
<evidence type="ECO:0000256" key="7">
    <source>
        <dbReference type="ARBA" id="ARBA00022679"/>
    </source>
</evidence>
<dbReference type="STRING" id="240015.ACP_1607"/>
<proteinExistence type="inferred from homology"/>
<dbReference type="GO" id="GO:0005886">
    <property type="term" value="C:plasma membrane"/>
    <property type="evidence" value="ECO:0007669"/>
    <property type="project" value="TreeGrafter"/>
</dbReference>
<dbReference type="Proteomes" id="UP000002207">
    <property type="component" value="Chromosome"/>
</dbReference>
<dbReference type="PANTHER" id="PTHR42724:SF1">
    <property type="entry name" value="TETRAACYLDISACCHARIDE 4'-KINASE, MITOCHONDRIAL-RELATED"/>
    <property type="match status" value="1"/>
</dbReference>
<comment type="catalytic activity">
    <reaction evidence="13">
        <text>a lipid A disaccharide + ATP = a lipid IVA + ADP + H(+)</text>
        <dbReference type="Rhea" id="RHEA:67840"/>
        <dbReference type="ChEBI" id="CHEBI:15378"/>
        <dbReference type="ChEBI" id="CHEBI:30616"/>
        <dbReference type="ChEBI" id="CHEBI:176343"/>
        <dbReference type="ChEBI" id="CHEBI:176425"/>
        <dbReference type="ChEBI" id="CHEBI:456216"/>
        <dbReference type="EC" id="2.7.1.130"/>
    </reaction>
</comment>
<evidence type="ECO:0000256" key="8">
    <source>
        <dbReference type="ARBA" id="ARBA00022741"/>
    </source>
</evidence>
<keyword evidence="9 13" id="KW-0418">Kinase</keyword>
<dbReference type="Pfam" id="PF02606">
    <property type="entry name" value="LpxK"/>
    <property type="match status" value="1"/>
</dbReference>
<dbReference type="GO" id="GO:0009029">
    <property type="term" value="F:lipid-A 4'-kinase activity"/>
    <property type="evidence" value="ECO:0007669"/>
    <property type="project" value="UniProtKB-UniRule"/>
</dbReference>
<dbReference type="eggNOG" id="COG1663">
    <property type="taxonomic scope" value="Bacteria"/>
</dbReference>
<keyword evidence="6 13" id="KW-0441">Lipid A biosynthesis</keyword>
<comment type="function">
    <text evidence="1 13">Transfers the gamma-phosphate of ATP to the 4'-position of a tetraacyldisaccharide 1-phosphate intermediate (termed DS-1-P) to form tetraacyldisaccharide 1,4'-bis-phosphate (lipid IVA).</text>
</comment>
<dbReference type="GO" id="GO:0005524">
    <property type="term" value="F:ATP binding"/>
    <property type="evidence" value="ECO:0007669"/>
    <property type="project" value="UniProtKB-UniRule"/>
</dbReference>
<comment type="similarity">
    <text evidence="13">Belongs to the LpxK family.</text>
</comment>
<dbReference type="EC" id="2.7.1.130" evidence="3 13"/>
<dbReference type="RefSeq" id="WP_015896733.1">
    <property type="nucleotide sequence ID" value="NC_012483.1"/>
</dbReference>
<evidence type="ECO:0000256" key="1">
    <source>
        <dbReference type="ARBA" id="ARBA00002274"/>
    </source>
</evidence>
<dbReference type="AlphaFoldDB" id="C1F753"/>
<dbReference type="GO" id="GO:0009245">
    <property type="term" value="P:lipid A biosynthetic process"/>
    <property type="evidence" value="ECO:0007669"/>
    <property type="project" value="UniProtKB-UniRule"/>
</dbReference>
<keyword evidence="10 13" id="KW-0067">ATP-binding</keyword>
<dbReference type="HOGENOM" id="CLU_038816_6_0_0"/>
<dbReference type="InParanoid" id="C1F753"/>
<dbReference type="InterPro" id="IPR027417">
    <property type="entry name" value="P-loop_NTPase"/>
</dbReference>
<evidence type="ECO:0000313" key="15">
    <source>
        <dbReference type="Proteomes" id="UP000002207"/>
    </source>
</evidence>
<dbReference type="EMBL" id="CP001472">
    <property type="protein sequence ID" value="ACO33998.1"/>
    <property type="molecule type" value="Genomic_DNA"/>
</dbReference>
<dbReference type="NCBIfam" id="TIGR00682">
    <property type="entry name" value="lpxK"/>
    <property type="match status" value="1"/>
</dbReference>
<dbReference type="KEGG" id="aca:ACP_1607"/>
<name>C1F753_ACIC5</name>
<dbReference type="PANTHER" id="PTHR42724">
    <property type="entry name" value="TETRAACYLDISACCHARIDE 4'-KINASE"/>
    <property type="match status" value="1"/>
</dbReference>
<keyword evidence="8 13" id="KW-0547">Nucleotide-binding</keyword>
<keyword evidence="5 13" id="KW-0444">Lipid biosynthesis</keyword>
<evidence type="ECO:0000256" key="2">
    <source>
        <dbReference type="ARBA" id="ARBA00004870"/>
    </source>
</evidence>
<evidence type="ECO:0000256" key="3">
    <source>
        <dbReference type="ARBA" id="ARBA00012071"/>
    </source>
</evidence>
<evidence type="ECO:0000256" key="5">
    <source>
        <dbReference type="ARBA" id="ARBA00022516"/>
    </source>
</evidence>
<dbReference type="HAMAP" id="MF_00409">
    <property type="entry name" value="LpxK"/>
    <property type="match status" value="1"/>
</dbReference>
<accession>C1F753</accession>
<keyword evidence="11 13" id="KW-0443">Lipid metabolism</keyword>
<keyword evidence="15" id="KW-1185">Reference proteome</keyword>
<reference evidence="14 15" key="1">
    <citation type="journal article" date="2009" name="Appl. Environ. Microbiol.">
        <title>Three genomes from the phylum Acidobacteria provide insight into the lifestyles of these microorganisms in soils.</title>
        <authorList>
            <person name="Ward N.L."/>
            <person name="Challacombe J.F."/>
            <person name="Janssen P.H."/>
            <person name="Henrissat B."/>
            <person name="Coutinho P.M."/>
            <person name="Wu M."/>
            <person name="Xie G."/>
            <person name="Haft D.H."/>
            <person name="Sait M."/>
            <person name="Badger J."/>
            <person name="Barabote R.D."/>
            <person name="Bradley B."/>
            <person name="Brettin T.S."/>
            <person name="Brinkac L.M."/>
            <person name="Bruce D."/>
            <person name="Creasy T."/>
            <person name="Daugherty S.C."/>
            <person name="Davidsen T.M."/>
            <person name="DeBoy R.T."/>
            <person name="Detter J.C."/>
            <person name="Dodson R.J."/>
            <person name="Durkin A.S."/>
            <person name="Ganapathy A."/>
            <person name="Gwinn-Giglio M."/>
            <person name="Han C.S."/>
            <person name="Khouri H."/>
            <person name="Kiss H."/>
            <person name="Kothari S.P."/>
            <person name="Madupu R."/>
            <person name="Nelson K.E."/>
            <person name="Nelson W.C."/>
            <person name="Paulsen I."/>
            <person name="Penn K."/>
            <person name="Ren Q."/>
            <person name="Rosovitz M.J."/>
            <person name="Selengut J.D."/>
            <person name="Shrivastava S."/>
            <person name="Sullivan S.A."/>
            <person name="Tapia R."/>
            <person name="Thompson L.S."/>
            <person name="Watkins K.L."/>
            <person name="Yang Q."/>
            <person name="Yu C."/>
            <person name="Zafar N."/>
            <person name="Zhou L."/>
            <person name="Kuske C.R."/>
        </authorList>
    </citation>
    <scope>NUCLEOTIDE SEQUENCE [LARGE SCALE GENOMIC DNA]</scope>
    <source>
        <strain evidence="15">ATCC 51196 / DSM 11244 / BCRC 80197 / JCM 7670 / NBRC 15755 / NCIMB 13165 / 161</strain>
    </source>
</reference>
<evidence type="ECO:0000256" key="13">
    <source>
        <dbReference type="HAMAP-Rule" id="MF_00409"/>
    </source>
</evidence>
<protein>
    <recommendedName>
        <fullName evidence="4 13">Tetraacyldisaccharide 4'-kinase</fullName>
        <ecNumber evidence="3 13">2.7.1.130</ecNumber>
    </recommendedName>
    <alternativeName>
        <fullName evidence="12 13">Lipid A 4'-kinase</fullName>
    </alternativeName>
</protein>
<dbReference type="InterPro" id="IPR003758">
    <property type="entry name" value="LpxK"/>
</dbReference>
<comment type="pathway">
    <text evidence="2 13">Glycolipid biosynthesis; lipid IV(A) biosynthesis; lipid IV(A) from (3R)-3-hydroxytetradecanoyl-[acyl-carrier-protein] and UDP-N-acetyl-alpha-D-glucosamine: step 6/6.</text>
</comment>
<evidence type="ECO:0000256" key="11">
    <source>
        <dbReference type="ARBA" id="ARBA00023098"/>
    </source>
</evidence>
<gene>
    <name evidence="13 14" type="primary">lpxK</name>
    <name evidence="14" type="ordered locus">ACP_1607</name>
</gene>
<dbReference type="UniPathway" id="UPA00359">
    <property type="reaction ID" value="UER00482"/>
</dbReference>
<organism evidence="14 15">
    <name type="scientific">Acidobacterium capsulatum (strain ATCC 51196 / DSM 11244 / BCRC 80197 / JCM 7670 / NBRC 15755 / NCIMB 13165 / 161)</name>
    <dbReference type="NCBI Taxonomy" id="240015"/>
    <lineage>
        <taxon>Bacteria</taxon>
        <taxon>Pseudomonadati</taxon>
        <taxon>Acidobacteriota</taxon>
        <taxon>Terriglobia</taxon>
        <taxon>Terriglobales</taxon>
        <taxon>Acidobacteriaceae</taxon>
        <taxon>Acidobacterium</taxon>
    </lineage>
</organism>